<sequence length="104" mass="12191">MLLNLFVIKNKLCKRSLPQSTHPDNGDNRQIFLNIIALKKHTAYLIFLFISTYNLFLWNERNCLLSPIYHVHPLLINDKLIEMKTGHIRCDALQIPHNVLSLKQ</sequence>
<evidence type="ECO:0000313" key="1">
    <source>
        <dbReference type="EMBL" id="MBA4663183.1"/>
    </source>
</evidence>
<proteinExistence type="predicted"/>
<reference evidence="1" key="2">
    <citation type="submission" date="2020-07" db="EMBL/GenBank/DDBJ databases">
        <authorList>
            <person name="Vera ALvarez R."/>
            <person name="Arias-Moreno D.M."/>
            <person name="Jimenez-Jacinto V."/>
            <person name="Jimenez-Bremont J.F."/>
            <person name="Swaminathan K."/>
            <person name="Moose S.P."/>
            <person name="Guerrero-Gonzalez M.L."/>
            <person name="Marino-Ramirez L."/>
            <person name="Landsman D."/>
            <person name="Rodriguez-Kessler M."/>
            <person name="Delgado-Sanchez P."/>
        </authorList>
    </citation>
    <scope>NUCLEOTIDE SEQUENCE</scope>
    <source>
        <tissue evidence="1">Cladode</tissue>
    </source>
</reference>
<dbReference type="EMBL" id="GISG01219544">
    <property type="protein sequence ID" value="MBA4663183.1"/>
    <property type="molecule type" value="Transcribed_RNA"/>
</dbReference>
<dbReference type="AlphaFoldDB" id="A0A7C9EDV0"/>
<organism evidence="1">
    <name type="scientific">Opuntia streptacantha</name>
    <name type="common">Prickly pear cactus</name>
    <name type="synonym">Opuntia cardona</name>
    <dbReference type="NCBI Taxonomy" id="393608"/>
    <lineage>
        <taxon>Eukaryota</taxon>
        <taxon>Viridiplantae</taxon>
        <taxon>Streptophyta</taxon>
        <taxon>Embryophyta</taxon>
        <taxon>Tracheophyta</taxon>
        <taxon>Spermatophyta</taxon>
        <taxon>Magnoliopsida</taxon>
        <taxon>eudicotyledons</taxon>
        <taxon>Gunneridae</taxon>
        <taxon>Pentapetalae</taxon>
        <taxon>Caryophyllales</taxon>
        <taxon>Cactineae</taxon>
        <taxon>Cactaceae</taxon>
        <taxon>Opuntioideae</taxon>
        <taxon>Opuntia</taxon>
    </lineage>
</organism>
<reference evidence="1" key="1">
    <citation type="journal article" date="2013" name="J. Plant Res.">
        <title>Effect of fungi and light on seed germination of three Opuntia species from semiarid lands of central Mexico.</title>
        <authorList>
            <person name="Delgado-Sanchez P."/>
            <person name="Jimenez-Bremont J.F."/>
            <person name="Guerrero-Gonzalez Mde L."/>
            <person name="Flores J."/>
        </authorList>
    </citation>
    <scope>NUCLEOTIDE SEQUENCE</scope>
    <source>
        <tissue evidence="1">Cladode</tissue>
    </source>
</reference>
<protein>
    <submittedName>
        <fullName evidence="1">Uncharacterized protein</fullName>
    </submittedName>
</protein>
<accession>A0A7C9EDV0</accession>
<name>A0A7C9EDV0_OPUST</name>